<evidence type="ECO:0000313" key="2">
    <source>
        <dbReference type="Proteomes" id="UP001177023"/>
    </source>
</evidence>
<sequence length="117" mass="13613">MLIIFWKSFTSCTPETETKNEFAKIKSIVESYANAYTEYLARQGQYQQELLEAKVKAMDALRREHYLLTEPIDAYKSEKPAPIRGQDKPISRPDEIDILLLKRFNINTTQEVRLASL</sequence>
<keyword evidence="2" id="KW-1185">Reference proteome</keyword>
<accession>A0AA36G9G6</accession>
<gene>
    <name evidence="1" type="ORF">MSPICULIGERA_LOCUS21074</name>
</gene>
<dbReference type="AlphaFoldDB" id="A0AA36G9G6"/>
<organism evidence="1 2">
    <name type="scientific">Mesorhabditis spiculigera</name>
    <dbReference type="NCBI Taxonomy" id="96644"/>
    <lineage>
        <taxon>Eukaryota</taxon>
        <taxon>Metazoa</taxon>
        <taxon>Ecdysozoa</taxon>
        <taxon>Nematoda</taxon>
        <taxon>Chromadorea</taxon>
        <taxon>Rhabditida</taxon>
        <taxon>Rhabditina</taxon>
        <taxon>Rhabditomorpha</taxon>
        <taxon>Rhabditoidea</taxon>
        <taxon>Rhabditidae</taxon>
        <taxon>Mesorhabditinae</taxon>
        <taxon>Mesorhabditis</taxon>
    </lineage>
</organism>
<evidence type="ECO:0000313" key="1">
    <source>
        <dbReference type="EMBL" id="CAJ0582949.1"/>
    </source>
</evidence>
<reference evidence="1" key="1">
    <citation type="submission" date="2023-06" db="EMBL/GenBank/DDBJ databases">
        <authorList>
            <person name="Delattre M."/>
        </authorList>
    </citation>
    <scope>NUCLEOTIDE SEQUENCE</scope>
    <source>
        <strain evidence="1">AF72</strain>
    </source>
</reference>
<protein>
    <submittedName>
        <fullName evidence="1">Uncharacterized protein</fullName>
    </submittedName>
</protein>
<feature type="non-terminal residue" evidence="1">
    <location>
        <position position="117"/>
    </location>
</feature>
<proteinExistence type="predicted"/>
<name>A0AA36G9G6_9BILA</name>
<dbReference type="EMBL" id="CATQJA010002665">
    <property type="protein sequence ID" value="CAJ0582949.1"/>
    <property type="molecule type" value="Genomic_DNA"/>
</dbReference>
<comment type="caution">
    <text evidence="1">The sequence shown here is derived from an EMBL/GenBank/DDBJ whole genome shotgun (WGS) entry which is preliminary data.</text>
</comment>
<dbReference type="Proteomes" id="UP001177023">
    <property type="component" value="Unassembled WGS sequence"/>
</dbReference>